<feature type="compositionally biased region" description="Polar residues" evidence="1">
    <location>
        <begin position="11"/>
        <end position="25"/>
    </location>
</feature>
<evidence type="ECO:0000313" key="2">
    <source>
        <dbReference type="EMBL" id="KAK4267009.1"/>
    </source>
</evidence>
<evidence type="ECO:0000256" key="1">
    <source>
        <dbReference type="SAM" id="MobiDB-lite"/>
    </source>
</evidence>
<keyword evidence="3" id="KW-1185">Reference proteome</keyword>
<organism evidence="2 3">
    <name type="scientific">Acacia crassicarpa</name>
    <name type="common">northern wattle</name>
    <dbReference type="NCBI Taxonomy" id="499986"/>
    <lineage>
        <taxon>Eukaryota</taxon>
        <taxon>Viridiplantae</taxon>
        <taxon>Streptophyta</taxon>
        <taxon>Embryophyta</taxon>
        <taxon>Tracheophyta</taxon>
        <taxon>Spermatophyta</taxon>
        <taxon>Magnoliopsida</taxon>
        <taxon>eudicotyledons</taxon>
        <taxon>Gunneridae</taxon>
        <taxon>Pentapetalae</taxon>
        <taxon>rosids</taxon>
        <taxon>fabids</taxon>
        <taxon>Fabales</taxon>
        <taxon>Fabaceae</taxon>
        <taxon>Caesalpinioideae</taxon>
        <taxon>mimosoid clade</taxon>
        <taxon>Acacieae</taxon>
        <taxon>Acacia</taxon>
    </lineage>
</organism>
<accession>A0AAE1MIX9</accession>
<dbReference type="Proteomes" id="UP001293593">
    <property type="component" value="Unassembled WGS sequence"/>
</dbReference>
<feature type="region of interest" description="Disordered" evidence="1">
    <location>
        <begin position="1"/>
        <end position="30"/>
    </location>
</feature>
<dbReference type="EMBL" id="JAWXYG010000007">
    <property type="protein sequence ID" value="KAK4267009.1"/>
    <property type="molecule type" value="Genomic_DNA"/>
</dbReference>
<name>A0AAE1MIX9_9FABA</name>
<sequence length="70" mass="7470">MGMGRDGRQIPQISITQAESINSGLPSAKSRKHVRLPATLLVVTPLSPTPHQGSRTVIYSQVTQSSLSSN</sequence>
<protein>
    <submittedName>
        <fullName evidence="2">Uncharacterized protein</fullName>
    </submittedName>
</protein>
<evidence type="ECO:0000313" key="3">
    <source>
        <dbReference type="Proteomes" id="UP001293593"/>
    </source>
</evidence>
<comment type="caution">
    <text evidence="2">The sequence shown here is derived from an EMBL/GenBank/DDBJ whole genome shotgun (WGS) entry which is preliminary data.</text>
</comment>
<dbReference type="AlphaFoldDB" id="A0AAE1MIX9"/>
<proteinExistence type="predicted"/>
<reference evidence="2" key="1">
    <citation type="submission" date="2023-10" db="EMBL/GenBank/DDBJ databases">
        <title>Chromosome-level genome of the transformable northern wattle, Acacia crassicarpa.</title>
        <authorList>
            <person name="Massaro I."/>
            <person name="Sinha N.R."/>
            <person name="Poethig S."/>
            <person name="Leichty A.R."/>
        </authorList>
    </citation>
    <scope>NUCLEOTIDE SEQUENCE</scope>
    <source>
        <strain evidence="2">Acra3RX</strain>
        <tissue evidence="2">Leaf</tissue>
    </source>
</reference>
<gene>
    <name evidence="2" type="ORF">QN277_023857</name>
</gene>